<dbReference type="CDD" id="cd01169">
    <property type="entry name" value="HMPP_kinase"/>
    <property type="match status" value="1"/>
</dbReference>
<accession>A0AB39UUM6</accession>
<dbReference type="GO" id="GO:0008972">
    <property type="term" value="F:phosphomethylpyrimidine kinase activity"/>
    <property type="evidence" value="ECO:0007669"/>
    <property type="project" value="InterPro"/>
</dbReference>
<dbReference type="GO" id="GO:0009228">
    <property type="term" value="P:thiamine biosynthetic process"/>
    <property type="evidence" value="ECO:0007669"/>
    <property type="project" value="InterPro"/>
</dbReference>
<dbReference type="RefSeq" id="WP_369600913.1">
    <property type="nucleotide sequence ID" value="NZ_CP154858.1"/>
</dbReference>
<proteinExistence type="predicted"/>
<protein>
    <recommendedName>
        <fullName evidence="2">hydroxymethylpyrimidine kinase</fullName>
        <ecNumber evidence="2">2.7.1.49</ecNumber>
    </recommendedName>
</protein>
<dbReference type="InterPro" id="IPR013749">
    <property type="entry name" value="PM/HMP-P_kinase-1"/>
</dbReference>
<dbReference type="Pfam" id="PF08543">
    <property type="entry name" value="Phos_pyr_kin"/>
    <property type="match status" value="1"/>
</dbReference>
<dbReference type="InterPro" id="IPR029056">
    <property type="entry name" value="Ribokinase-like"/>
</dbReference>
<dbReference type="GO" id="GO:0008902">
    <property type="term" value="F:hydroxymethylpyrimidine kinase activity"/>
    <property type="evidence" value="ECO:0007669"/>
    <property type="project" value="UniProtKB-EC"/>
</dbReference>
<evidence type="ECO:0000313" key="4">
    <source>
        <dbReference type="EMBL" id="XDT71890.1"/>
    </source>
</evidence>
<dbReference type="Gene3D" id="3.40.1190.20">
    <property type="match status" value="1"/>
</dbReference>
<dbReference type="InterPro" id="IPR004399">
    <property type="entry name" value="HMP/HMP-P_kinase_dom"/>
</dbReference>
<sequence>MPAAVLVLGGLDPSGGAGLQADIQTLTALGCHPLPVATCLTVQDGVRCLASHPVPPALVAGQVRALRRRFDVRAVKLGAAGGIWSPDVLDTLPRDVPWVVDPVLAAGGGGQLSEPDPAAWEILWPQTFLLTPNPLELSALTGEADTARAARCLLAQGVRHVLVTGGDAQTPDVINQLFGDQPMTWRLDRFQGRYRGTGCTLASAIAAGLAVGLPLKASIEQAQTFVSRAISGAFALTEDVGLLNRRWQD</sequence>
<evidence type="ECO:0000259" key="3">
    <source>
        <dbReference type="Pfam" id="PF08543"/>
    </source>
</evidence>
<comment type="pathway">
    <text evidence="1">Cofactor biosynthesis; thiamine diphosphate biosynthesis.</text>
</comment>
<keyword evidence="4" id="KW-0808">Transferase</keyword>
<dbReference type="PANTHER" id="PTHR20858:SF17">
    <property type="entry name" value="HYDROXYMETHYLPYRIMIDINE_PHOSPHOMETHYLPYRIMIDINE KINASE THI20-RELATED"/>
    <property type="match status" value="1"/>
</dbReference>
<evidence type="ECO:0000256" key="2">
    <source>
        <dbReference type="ARBA" id="ARBA00012135"/>
    </source>
</evidence>
<gene>
    <name evidence="4" type="ORF">AAIA72_13930</name>
</gene>
<organism evidence="4">
    <name type="scientific">Thermohahella caldifontis</name>
    <dbReference type="NCBI Taxonomy" id="3142973"/>
    <lineage>
        <taxon>Bacteria</taxon>
        <taxon>Pseudomonadati</taxon>
        <taxon>Pseudomonadota</taxon>
        <taxon>Gammaproteobacteria</taxon>
        <taxon>Oceanospirillales</taxon>
        <taxon>Hahellaceae</taxon>
        <taxon>Thermohahella</taxon>
    </lineage>
</organism>
<dbReference type="EMBL" id="CP154858">
    <property type="protein sequence ID" value="XDT71890.1"/>
    <property type="molecule type" value="Genomic_DNA"/>
</dbReference>
<dbReference type="AlphaFoldDB" id="A0AB39UUM6"/>
<feature type="domain" description="Pyridoxamine kinase/Phosphomethylpyrimidine kinase" evidence="3">
    <location>
        <begin position="12"/>
        <end position="242"/>
    </location>
</feature>
<dbReference type="SUPFAM" id="SSF53613">
    <property type="entry name" value="Ribokinase-like"/>
    <property type="match status" value="1"/>
</dbReference>
<reference evidence="4" key="1">
    <citation type="submission" date="2024-05" db="EMBL/GenBank/DDBJ databases">
        <title>Genome sequencing of novel strain.</title>
        <authorList>
            <person name="Ganbat D."/>
            <person name="Ganbat S."/>
            <person name="Lee S.-J."/>
        </authorList>
    </citation>
    <scope>NUCLEOTIDE SEQUENCE</scope>
    <source>
        <strain evidence="4">SMD15-11</strain>
    </source>
</reference>
<keyword evidence="4" id="KW-0418">Kinase</keyword>
<name>A0AB39UUM6_9GAMM</name>
<dbReference type="GO" id="GO:0005829">
    <property type="term" value="C:cytosol"/>
    <property type="evidence" value="ECO:0007669"/>
    <property type="project" value="TreeGrafter"/>
</dbReference>
<dbReference type="EC" id="2.7.1.49" evidence="2"/>
<dbReference type="PANTHER" id="PTHR20858">
    <property type="entry name" value="PHOSPHOMETHYLPYRIMIDINE KINASE"/>
    <property type="match status" value="1"/>
</dbReference>
<dbReference type="KEGG" id="tcd:AAIA72_13930"/>
<evidence type="ECO:0000256" key="1">
    <source>
        <dbReference type="ARBA" id="ARBA00004948"/>
    </source>
</evidence>